<evidence type="ECO:0000259" key="1">
    <source>
        <dbReference type="Pfam" id="PF07714"/>
    </source>
</evidence>
<gene>
    <name evidence="2" type="ORF">RhiirA1_361249</name>
</gene>
<dbReference type="OrthoDB" id="2418050at2759"/>
<dbReference type="Pfam" id="PF07714">
    <property type="entry name" value="PK_Tyr_Ser-Thr"/>
    <property type="match status" value="1"/>
</dbReference>
<accession>A0A2I1E3A2</accession>
<dbReference type="EMBL" id="LLXH01000170">
    <property type="protein sequence ID" value="PKC71358.1"/>
    <property type="molecule type" value="Genomic_DNA"/>
</dbReference>
<dbReference type="Gene3D" id="1.10.510.10">
    <property type="entry name" value="Transferase(Phosphotransferase) domain 1"/>
    <property type="match status" value="1"/>
</dbReference>
<dbReference type="Proteomes" id="UP000232688">
    <property type="component" value="Unassembled WGS sequence"/>
</dbReference>
<sequence length="132" mass="15694">MLMWEISSGQPPFTNLDYDYNLAMNIVDGMRPMIVSEIPLEYKELMEQCWNAYPKERPDIKILKNKIDYIKKSYYHNETKNIVKDNIIKPNTDSNKIYTSQVYEFKNFPEPRNAAEEEQKGIYLHMLNSNSM</sequence>
<evidence type="ECO:0000313" key="3">
    <source>
        <dbReference type="Proteomes" id="UP000232688"/>
    </source>
</evidence>
<comment type="caution">
    <text evidence="2">The sequence shown here is derived from an EMBL/GenBank/DDBJ whole genome shotgun (WGS) entry which is preliminary data.</text>
</comment>
<dbReference type="AlphaFoldDB" id="A0A2I1E3A2"/>
<dbReference type="SUPFAM" id="SSF56112">
    <property type="entry name" value="Protein kinase-like (PK-like)"/>
    <property type="match status" value="1"/>
</dbReference>
<name>A0A2I1E3A2_9GLOM</name>
<reference evidence="2 3" key="2">
    <citation type="submission" date="2017-10" db="EMBL/GenBank/DDBJ databases">
        <title>Genome analyses suggest a sexual origin of heterokaryosis in a supposedly ancient asexual fungus.</title>
        <authorList>
            <person name="Corradi N."/>
            <person name="Sedzielewska K."/>
            <person name="Noel J."/>
            <person name="Charron P."/>
            <person name="Farinelli L."/>
            <person name="Marton T."/>
            <person name="Kruger M."/>
            <person name="Pelin A."/>
            <person name="Brachmann A."/>
            <person name="Corradi N."/>
        </authorList>
    </citation>
    <scope>NUCLEOTIDE SEQUENCE [LARGE SCALE GENOMIC DNA]</scope>
    <source>
        <strain evidence="2 3">A1</strain>
    </source>
</reference>
<protein>
    <recommendedName>
        <fullName evidence="1">Serine-threonine/tyrosine-protein kinase catalytic domain-containing protein</fullName>
    </recommendedName>
</protein>
<dbReference type="InterPro" id="IPR001245">
    <property type="entry name" value="Ser-Thr/Tyr_kinase_cat_dom"/>
</dbReference>
<dbReference type="GO" id="GO:0004672">
    <property type="term" value="F:protein kinase activity"/>
    <property type="evidence" value="ECO:0007669"/>
    <property type="project" value="InterPro"/>
</dbReference>
<evidence type="ECO:0000313" key="2">
    <source>
        <dbReference type="EMBL" id="PKC71358.1"/>
    </source>
</evidence>
<feature type="domain" description="Serine-threonine/tyrosine-protein kinase catalytic" evidence="1">
    <location>
        <begin position="2"/>
        <end position="66"/>
    </location>
</feature>
<proteinExistence type="predicted"/>
<organism evidence="2 3">
    <name type="scientific">Rhizophagus irregularis</name>
    <dbReference type="NCBI Taxonomy" id="588596"/>
    <lineage>
        <taxon>Eukaryota</taxon>
        <taxon>Fungi</taxon>
        <taxon>Fungi incertae sedis</taxon>
        <taxon>Mucoromycota</taxon>
        <taxon>Glomeromycotina</taxon>
        <taxon>Glomeromycetes</taxon>
        <taxon>Glomerales</taxon>
        <taxon>Glomeraceae</taxon>
        <taxon>Rhizophagus</taxon>
    </lineage>
</organism>
<dbReference type="InterPro" id="IPR011009">
    <property type="entry name" value="Kinase-like_dom_sf"/>
</dbReference>
<dbReference type="VEuPathDB" id="FungiDB:RhiirA1_361249"/>
<reference evidence="2 3" key="1">
    <citation type="submission" date="2017-10" db="EMBL/GenBank/DDBJ databases">
        <title>Extensive intraspecific genome diversity in a model arbuscular mycorrhizal fungus.</title>
        <authorList>
            <person name="Chen E.C.H."/>
            <person name="Morin E."/>
            <person name="Baudet D."/>
            <person name="Noel J."/>
            <person name="Ndikumana S."/>
            <person name="Charron P."/>
            <person name="St-Onge C."/>
            <person name="Giorgi J."/>
            <person name="Grigoriev I.V."/>
            <person name="Roux C."/>
            <person name="Martin F.M."/>
            <person name="Corradi N."/>
        </authorList>
    </citation>
    <scope>NUCLEOTIDE SEQUENCE [LARGE SCALE GENOMIC DNA]</scope>
    <source>
        <strain evidence="2 3">A1</strain>
    </source>
</reference>